<dbReference type="AlphaFoldDB" id="A0A1D7QZ67"/>
<accession>A0A1D7QZ67</accession>
<dbReference type="RefSeq" id="WP_069366195.1">
    <property type="nucleotide sequence ID" value="NZ_CP012502.1"/>
</dbReference>
<keyword evidence="2" id="KW-1185">Reference proteome</keyword>
<gene>
    <name evidence="1" type="ORF">BBEV_2986</name>
</gene>
<evidence type="ECO:0000313" key="1">
    <source>
        <dbReference type="EMBL" id="AOM84306.1"/>
    </source>
</evidence>
<dbReference type="KEGG" id="bbev:BBEV_2986"/>
<name>A0A1D7QZ67_9BACI</name>
<dbReference type="STRING" id="632773.BBEV_2986"/>
<dbReference type="Proteomes" id="UP000094463">
    <property type="component" value="Chromosome"/>
</dbReference>
<reference evidence="1 2" key="1">
    <citation type="submission" date="2015-08" db="EMBL/GenBank/DDBJ databases">
        <title>The complete genome sequence of Bacillus beveridgei MLTeJB.</title>
        <authorList>
            <person name="Hanson T.E."/>
            <person name="Mesa C."/>
            <person name="Basesman S.M."/>
            <person name="Oremland R.S."/>
        </authorList>
    </citation>
    <scope>NUCLEOTIDE SEQUENCE [LARGE SCALE GENOMIC DNA]</scope>
    <source>
        <strain evidence="1 2">MLTeJB</strain>
    </source>
</reference>
<sequence length="64" mass="7365">MFEDAGQYVDITVYNKKMNRSASLSVHKEDCQELMKFWENAAGPLLLEEDISWAQIKNENGNLT</sequence>
<proteinExistence type="predicted"/>
<dbReference type="EMBL" id="CP012502">
    <property type="protein sequence ID" value="AOM84306.1"/>
    <property type="molecule type" value="Genomic_DNA"/>
</dbReference>
<evidence type="ECO:0000313" key="2">
    <source>
        <dbReference type="Proteomes" id="UP000094463"/>
    </source>
</evidence>
<organism evidence="1 2">
    <name type="scientific">Salisediminibacterium beveridgei</name>
    <dbReference type="NCBI Taxonomy" id="632773"/>
    <lineage>
        <taxon>Bacteria</taxon>
        <taxon>Bacillati</taxon>
        <taxon>Bacillota</taxon>
        <taxon>Bacilli</taxon>
        <taxon>Bacillales</taxon>
        <taxon>Bacillaceae</taxon>
        <taxon>Salisediminibacterium</taxon>
    </lineage>
</organism>
<protein>
    <submittedName>
        <fullName evidence="1">Uncharacterized protein</fullName>
    </submittedName>
</protein>